<protein>
    <submittedName>
        <fullName evidence="1">Uncharacterized protein</fullName>
    </submittedName>
</protein>
<name>A0A0J1BMD7_RHOIS</name>
<evidence type="ECO:0000313" key="2">
    <source>
        <dbReference type="Proteomes" id="UP000036367"/>
    </source>
</evidence>
<keyword evidence="2" id="KW-1185">Reference proteome</keyword>
<gene>
    <name evidence="1" type="ORF">RISK_000324</name>
</gene>
<dbReference type="EMBL" id="LECT01000005">
    <property type="protein sequence ID" value="KLU07647.1"/>
    <property type="molecule type" value="Genomic_DNA"/>
</dbReference>
<reference evidence="1" key="1">
    <citation type="submission" date="2015-05" db="EMBL/GenBank/DDBJ databases">
        <title>Permanent draft genome of Rhodopirellula islandicus K833.</title>
        <authorList>
            <person name="Kizina J."/>
            <person name="Richter M."/>
            <person name="Glockner F.O."/>
            <person name="Harder J."/>
        </authorList>
    </citation>
    <scope>NUCLEOTIDE SEQUENCE [LARGE SCALE GENOMIC DNA]</scope>
    <source>
        <strain evidence="1">K833</strain>
    </source>
</reference>
<proteinExistence type="predicted"/>
<evidence type="ECO:0000313" key="1">
    <source>
        <dbReference type="EMBL" id="KLU07647.1"/>
    </source>
</evidence>
<accession>A0A0J1BMD7</accession>
<dbReference type="AlphaFoldDB" id="A0A0J1BMD7"/>
<sequence length="43" mass="4905">MVEFTNEDTSGNGATYRSVDVVYKGRLDLADEKLHDLRMMIGR</sequence>
<dbReference type="Proteomes" id="UP000036367">
    <property type="component" value="Unassembled WGS sequence"/>
</dbReference>
<dbReference type="PATRIC" id="fig|595434.4.peg.309"/>
<organism evidence="1 2">
    <name type="scientific">Rhodopirellula islandica</name>
    <dbReference type="NCBI Taxonomy" id="595434"/>
    <lineage>
        <taxon>Bacteria</taxon>
        <taxon>Pseudomonadati</taxon>
        <taxon>Planctomycetota</taxon>
        <taxon>Planctomycetia</taxon>
        <taxon>Pirellulales</taxon>
        <taxon>Pirellulaceae</taxon>
        <taxon>Rhodopirellula</taxon>
    </lineage>
</organism>
<comment type="caution">
    <text evidence="1">The sequence shown here is derived from an EMBL/GenBank/DDBJ whole genome shotgun (WGS) entry which is preliminary data.</text>
</comment>